<feature type="coiled-coil region" evidence="3">
    <location>
        <begin position="57"/>
        <end position="84"/>
    </location>
</feature>
<dbReference type="InterPro" id="IPR050952">
    <property type="entry name" value="TRIM-NHL_E3_ligases"/>
</dbReference>
<evidence type="ECO:0000256" key="3">
    <source>
        <dbReference type="SAM" id="Coils"/>
    </source>
</evidence>
<dbReference type="InterPro" id="IPR001258">
    <property type="entry name" value="NHL_repeat"/>
</dbReference>
<proteinExistence type="predicted"/>
<keyword evidence="3" id="KW-0175">Coiled coil</keyword>
<dbReference type="PANTHER" id="PTHR24104">
    <property type="entry name" value="E3 UBIQUITIN-PROTEIN LIGASE NHLRC1-RELATED"/>
    <property type="match status" value="1"/>
</dbReference>
<dbReference type="GO" id="GO:0061630">
    <property type="term" value="F:ubiquitin protein ligase activity"/>
    <property type="evidence" value="ECO:0007669"/>
    <property type="project" value="TreeGrafter"/>
</dbReference>
<dbReference type="Gene3D" id="2.120.10.30">
    <property type="entry name" value="TolB, C-terminal domain"/>
    <property type="match status" value="1"/>
</dbReference>
<accession>A0A8B8B5B7</accession>
<dbReference type="PANTHER" id="PTHR24104:SF50">
    <property type="entry name" value="SMP-30_GLUCONOLACTONASE_LRE-LIKE REGION DOMAIN-CONTAINING PROTEIN"/>
    <property type="match status" value="1"/>
</dbReference>
<dbReference type="GO" id="GO:0043161">
    <property type="term" value="P:proteasome-mediated ubiquitin-dependent protein catabolic process"/>
    <property type="evidence" value="ECO:0007669"/>
    <property type="project" value="TreeGrafter"/>
</dbReference>
<reference evidence="5" key="1">
    <citation type="submission" date="2025-08" db="UniProtKB">
        <authorList>
            <consortium name="RefSeq"/>
        </authorList>
    </citation>
    <scope>IDENTIFICATION</scope>
    <source>
        <tissue evidence="5">Whole sample</tissue>
    </source>
</reference>
<dbReference type="Proteomes" id="UP000694844">
    <property type="component" value="Chromosome 8"/>
</dbReference>
<evidence type="ECO:0000313" key="4">
    <source>
        <dbReference type="Proteomes" id="UP000694844"/>
    </source>
</evidence>
<organism evidence="4 5">
    <name type="scientific">Crassostrea virginica</name>
    <name type="common">Eastern oyster</name>
    <dbReference type="NCBI Taxonomy" id="6565"/>
    <lineage>
        <taxon>Eukaryota</taxon>
        <taxon>Metazoa</taxon>
        <taxon>Spiralia</taxon>
        <taxon>Lophotrochozoa</taxon>
        <taxon>Mollusca</taxon>
        <taxon>Bivalvia</taxon>
        <taxon>Autobranchia</taxon>
        <taxon>Pteriomorphia</taxon>
        <taxon>Ostreida</taxon>
        <taxon>Ostreoidea</taxon>
        <taxon>Ostreidae</taxon>
        <taxon>Crassostrea</taxon>
    </lineage>
</organism>
<dbReference type="RefSeq" id="XP_022298607.1">
    <property type="nucleotide sequence ID" value="XM_022442899.1"/>
</dbReference>
<name>A0A8B8B5B7_CRAVI</name>
<dbReference type="PROSITE" id="PS51125">
    <property type="entry name" value="NHL"/>
    <property type="match status" value="1"/>
</dbReference>
<dbReference type="GO" id="GO:0000209">
    <property type="term" value="P:protein polyubiquitination"/>
    <property type="evidence" value="ECO:0007669"/>
    <property type="project" value="TreeGrafter"/>
</dbReference>
<feature type="repeat" description="NHL" evidence="2">
    <location>
        <begin position="406"/>
        <end position="433"/>
    </location>
</feature>
<keyword evidence="4" id="KW-1185">Reference proteome</keyword>
<dbReference type="AlphaFoldDB" id="A0A8B8B5B7"/>
<dbReference type="InterPro" id="IPR011042">
    <property type="entry name" value="6-blade_b-propeller_TolB-like"/>
</dbReference>
<sequence>MLDSDQFYPAEGSQIPEPLAGYHLTDLVVKEKDPRDRIQEETDEIELFLIPKYLEEEQEVNELIESTTQNYDQLVNENEISRRKWHQEVDEIFNRFNLEINGRREEDLTALRTHQYLLRTMVRSMVKTVKKNRKLVSSDQLQDAARYQSKLKEYSDMPSKREIKVPSLITKTTKGKELKAEFGQLKSTLTQTYVEQKTVVKASLLGQQAVVVATVPTRVKNLCKVACVGTHEAWVNGMDQTLTCIDIFGTIQGTVKSTCTLHPTDISMSRRGELVYTNSYRRTVNIVRHGKSETFVEAPEGWQPQGICGSRSGDFLVSMVTADFSRYKIVCYDPQTAEVKREIEKDDSDTDIFSGGKYQIFLSENINGDICASDRNAKLVIAVDKIGQVRFRYNGKESGIKKTFTPRQIETDSMGQIIVADYKNNCLHILDEGGKFLRLVDNKGLDRPTGVSLDKEGRLWVTLYNNGMVMVIQYKK</sequence>
<protein>
    <submittedName>
        <fullName evidence="5">Tripartite motif-containing protein 2-like</fullName>
    </submittedName>
</protein>
<evidence type="ECO:0000256" key="1">
    <source>
        <dbReference type="ARBA" id="ARBA00022737"/>
    </source>
</evidence>
<dbReference type="OrthoDB" id="6087631at2759"/>
<dbReference type="KEGG" id="cvn:111107622"/>
<evidence type="ECO:0000313" key="5">
    <source>
        <dbReference type="RefSeq" id="XP_022298607.1"/>
    </source>
</evidence>
<keyword evidence="1" id="KW-0677">Repeat</keyword>
<gene>
    <name evidence="5" type="primary">LOC111107622</name>
</gene>
<evidence type="ECO:0000256" key="2">
    <source>
        <dbReference type="PROSITE-ProRule" id="PRU00504"/>
    </source>
</evidence>
<dbReference type="GeneID" id="111107622"/>
<dbReference type="SUPFAM" id="SSF101898">
    <property type="entry name" value="NHL repeat"/>
    <property type="match status" value="1"/>
</dbReference>